<dbReference type="InterPro" id="IPR050490">
    <property type="entry name" value="Bact_solute-bd_prot1"/>
</dbReference>
<dbReference type="Pfam" id="PF01547">
    <property type="entry name" value="SBP_bac_1"/>
    <property type="match status" value="1"/>
</dbReference>
<gene>
    <name evidence="2" type="ORF">J2S44_004704</name>
</gene>
<accession>A0AAE3ZQY7</accession>
<keyword evidence="1" id="KW-0732">Signal</keyword>
<reference evidence="2 3" key="1">
    <citation type="submission" date="2023-07" db="EMBL/GenBank/DDBJ databases">
        <title>Sequencing the genomes of 1000 actinobacteria strains.</title>
        <authorList>
            <person name="Klenk H.-P."/>
        </authorList>
    </citation>
    <scope>NUCLEOTIDE SEQUENCE [LARGE SCALE GENOMIC DNA]</scope>
    <source>
        <strain evidence="2 3">DSM 44711</strain>
    </source>
</reference>
<feature type="chain" id="PRO_5042163266" evidence="1">
    <location>
        <begin position="24"/>
        <end position="426"/>
    </location>
</feature>
<keyword evidence="3" id="KW-1185">Reference proteome</keyword>
<comment type="caution">
    <text evidence="2">The sequence shown here is derived from an EMBL/GenBank/DDBJ whole genome shotgun (WGS) entry which is preliminary data.</text>
</comment>
<dbReference type="RefSeq" id="WP_310417887.1">
    <property type="nucleotide sequence ID" value="NZ_JAVDYC010000001.1"/>
</dbReference>
<name>A0AAE3ZQY7_9ACTN</name>
<dbReference type="PANTHER" id="PTHR43649:SF11">
    <property type="entry name" value="ABC TRANSPORTER SUBSTRATE-BINDING PROTEIN YESO-RELATED"/>
    <property type="match status" value="1"/>
</dbReference>
<dbReference type="EMBL" id="JAVDYC010000001">
    <property type="protein sequence ID" value="MDR7324454.1"/>
    <property type="molecule type" value="Genomic_DNA"/>
</dbReference>
<dbReference type="Gene3D" id="3.40.190.10">
    <property type="entry name" value="Periplasmic binding protein-like II"/>
    <property type="match status" value="2"/>
</dbReference>
<dbReference type="PROSITE" id="PS51318">
    <property type="entry name" value="TAT"/>
    <property type="match status" value="1"/>
</dbReference>
<protein>
    <submittedName>
        <fullName evidence="2">Multiple sugar transport system substrate-binding protein</fullName>
    </submittedName>
</protein>
<evidence type="ECO:0000256" key="1">
    <source>
        <dbReference type="SAM" id="SignalP"/>
    </source>
</evidence>
<evidence type="ECO:0000313" key="2">
    <source>
        <dbReference type="EMBL" id="MDR7324454.1"/>
    </source>
</evidence>
<evidence type="ECO:0000313" key="3">
    <source>
        <dbReference type="Proteomes" id="UP001183629"/>
    </source>
</evidence>
<keyword evidence="2" id="KW-0762">Sugar transport</keyword>
<dbReference type="Proteomes" id="UP001183629">
    <property type="component" value="Unassembled WGS sequence"/>
</dbReference>
<organism evidence="2 3">
    <name type="scientific">Catenuloplanes niger</name>
    <dbReference type="NCBI Taxonomy" id="587534"/>
    <lineage>
        <taxon>Bacteria</taxon>
        <taxon>Bacillati</taxon>
        <taxon>Actinomycetota</taxon>
        <taxon>Actinomycetes</taxon>
        <taxon>Micromonosporales</taxon>
        <taxon>Micromonosporaceae</taxon>
        <taxon>Catenuloplanes</taxon>
    </lineage>
</organism>
<dbReference type="SUPFAM" id="SSF53850">
    <property type="entry name" value="Periplasmic binding protein-like II"/>
    <property type="match status" value="1"/>
</dbReference>
<dbReference type="InterPro" id="IPR006311">
    <property type="entry name" value="TAT_signal"/>
</dbReference>
<dbReference type="AlphaFoldDB" id="A0AAE3ZQY7"/>
<proteinExistence type="predicted"/>
<dbReference type="PANTHER" id="PTHR43649">
    <property type="entry name" value="ARABINOSE-BINDING PROTEIN-RELATED"/>
    <property type="match status" value="1"/>
</dbReference>
<sequence length="426" mass="45648">MGLSRSTLLRTIAAVTLALGAAACDTGGAADAAEVRLTFFFWGGDKRVALTQQVLDLYHRRHPEVSFSVASQPNSGYFDKLAERIDGGDAPDLFQIDDNYLTEFAQRDYLLDLGPYVADDRIDLTQVSNGLVRYGRVGGAQVGVAAAENTAALVYDKTLLDRLGVAAPTNGMDYPQYLAWAAQVSERSAGAVAGTMDPSADYKAFWLWLRAQGKEFYAGSALGFTEADVTAWFTLWQEARAAGITPAAPVVHEANVGDATKQLVVTGKAATSFMWSNQLPEMQQKTKSELGIVAYPGGEDAAWARASMYWSGYRDTAHADVVADVIDFLVNDPEAAEILGTERGLAPNLGNRRALEISLNDPVMKASIAYTNEMSTRYGKAPLPPPKGHGAIRAALVEAAEAAQSETLTPALAARQFVTEANAALR</sequence>
<feature type="signal peptide" evidence="1">
    <location>
        <begin position="1"/>
        <end position="23"/>
    </location>
</feature>
<dbReference type="InterPro" id="IPR006059">
    <property type="entry name" value="SBP"/>
</dbReference>
<dbReference type="PROSITE" id="PS51257">
    <property type="entry name" value="PROKAR_LIPOPROTEIN"/>
    <property type="match status" value="1"/>
</dbReference>
<keyword evidence="2" id="KW-0813">Transport</keyword>